<protein>
    <submittedName>
        <fullName evidence="2">Uncharacterized protein</fullName>
    </submittedName>
</protein>
<feature type="compositionally biased region" description="Basic and acidic residues" evidence="1">
    <location>
        <begin position="1"/>
        <end position="10"/>
    </location>
</feature>
<dbReference type="AlphaFoldDB" id="K9W3U5"/>
<sequence>MSQDEPKQSESVKPTPKTPNVSSSTNKSGTSLEQATQAAQQTWKRTQPVLKVQGIKVLRGTINLLEQVADKLEAQPIPASPSSSELTPPVVVSPPQVVVSKPVDSTTATADAVIDSKTADTSKLDETRISEIIEITPKTPAQQTSVTTTPVTEIEDTAKPPTFVDRFMPSFQSVQTAWNGVLKLVRGLLPASANQKLSDWGLTAAIASTIVLILWISVAVSPDKPVDVTKLPPEEIQTPPELKAPKKPEPIEVVPSKPPLLTPEQNLIASIQNQVTGITNQYADGLIQSLEVNFPKSLLIIKVSPDWYDIKPGKQDKLADEMLSRSAEMDFSKLEITDTKGNIVARSPVVGTHMVILKRQLDLDA</sequence>
<dbReference type="KEGG" id="cep:Cri9333_3654"/>
<proteinExistence type="predicted"/>
<dbReference type="RefSeq" id="WP_015204574.1">
    <property type="nucleotide sequence ID" value="NC_019753.1"/>
</dbReference>
<reference evidence="2 3" key="1">
    <citation type="submission" date="2012-06" db="EMBL/GenBank/DDBJ databases">
        <title>Finished chromosome of genome of Crinalium epipsammum PCC 9333.</title>
        <authorList>
            <consortium name="US DOE Joint Genome Institute"/>
            <person name="Gugger M."/>
            <person name="Coursin T."/>
            <person name="Rippka R."/>
            <person name="Tandeau De Marsac N."/>
            <person name="Huntemann M."/>
            <person name="Wei C.-L."/>
            <person name="Han J."/>
            <person name="Detter J.C."/>
            <person name="Han C."/>
            <person name="Tapia R."/>
            <person name="Davenport K."/>
            <person name="Daligault H."/>
            <person name="Erkkila T."/>
            <person name="Gu W."/>
            <person name="Munk A.C.C."/>
            <person name="Teshima H."/>
            <person name="Xu Y."/>
            <person name="Chain P."/>
            <person name="Chen A."/>
            <person name="Krypides N."/>
            <person name="Mavromatis K."/>
            <person name="Markowitz V."/>
            <person name="Szeto E."/>
            <person name="Ivanova N."/>
            <person name="Mikhailova N."/>
            <person name="Ovchinnikova G."/>
            <person name="Pagani I."/>
            <person name="Pati A."/>
            <person name="Goodwin L."/>
            <person name="Peters L."/>
            <person name="Pitluck S."/>
            <person name="Woyke T."/>
            <person name="Kerfeld C."/>
        </authorList>
    </citation>
    <scope>NUCLEOTIDE SEQUENCE [LARGE SCALE GENOMIC DNA]</scope>
    <source>
        <strain evidence="2 3">PCC 9333</strain>
    </source>
</reference>
<dbReference type="eggNOG" id="COG3468">
    <property type="taxonomic scope" value="Bacteria"/>
</dbReference>
<evidence type="ECO:0000313" key="3">
    <source>
        <dbReference type="Proteomes" id="UP000010472"/>
    </source>
</evidence>
<feature type="region of interest" description="Disordered" evidence="1">
    <location>
        <begin position="1"/>
        <end position="46"/>
    </location>
</feature>
<feature type="compositionally biased region" description="Polar residues" evidence="1">
    <location>
        <begin position="18"/>
        <end position="45"/>
    </location>
</feature>
<dbReference type="EMBL" id="CP003620">
    <property type="protein sequence ID" value="AFZ14469.1"/>
    <property type="molecule type" value="Genomic_DNA"/>
</dbReference>
<dbReference type="STRING" id="1173022.Cri9333_3654"/>
<organism evidence="2 3">
    <name type="scientific">Crinalium epipsammum PCC 9333</name>
    <dbReference type="NCBI Taxonomy" id="1173022"/>
    <lineage>
        <taxon>Bacteria</taxon>
        <taxon>Bacillati</taxon>
        <taxon>Cyanobacteriota</taxon>
        <taxon>Cyanophyceae</taxon>
        <taxon>Gomontiellales</taxon>
        <taxon>Gomontiellaceae</taxon>
        <taxon>Crinalium</taxon>
    </lineage>
</organism>
<evidence type="ECO:0000313" key="2">
    <source>
        <dbReference type="EMBL" id="AFZ14469.1"/>
    </source>
</evidence>
<dbReference type="Proteomes" id="UP000010472">
    <property type="component" value="Chromosome"/>
</dbReference>
<name>K9W3U5_9CYAN</name>
<dbReference type="OrthoDB" id="513429at2"/>
<feature type="region of interest" description="Disordered" evidence="1">
    <location>
        <begin position="230"/>
        <end position="250"/>
    </location>
</feature>
<dbReference type="HOGENOM" id="CLU_057853_1_0_3"/>
<keyword evidence="3" id="KW-1185">Reference proteome</keyword>
<accession>K9W3U5</accession>
<evidence type="ECO:0000256" key="1">
    <source>
        <dbReference type="SAM" id="MobiDB-lite"/>
    </source>
</evidence>
<gene>
    <name evidence="2" type="ORF">Cri9333_3654</name>
</gene>